<dbReference type="SUPFAM" id="SSF47672">
    <property type="entry name" value="Transferrin receptor-like dimerisation domain"/>
    <property type="match status" value="1"/>
</dbReference>
<evidence type="ECO:0000256" key="6">
    <source>
        <dbReference type="ARBA" id="ARBA00022833"/>
    </source>
</evidence>
<dbReference type="Pfam" id="PF04253">
    <property type="entry name" value="TFR_dimer"/>
    <property type="match status" value="1"/>
</dbReference>
<keyword evidence="4" id="KW-0479">Metal-binding</keyword>
<evidence type="ECO:0000259" key="10">
    <source>
        <dbReference type="Pfam" id="PF04253"/>
    </source>
</evidence>
<dbReference type="GO" id="GO:0046872">
    <property type="term" value="F:metal ion binding"/>
    <property type="evidence" value="ECO:0007669"/>
    <property type="project" value="UniProtKB-KW"/>
</dbReference>
<dbReference type="PANTHER" id="PTHR10404">
    <property type="entry name" value="N-ACETYLATED-ALPHA-LINKED ACIDIC DIPEPTIDASE"/>
    <property type="match status" value="1"/>
</dbReference>
<keyword evidence="5" id="KW-0378">Hydrolase</keyword>
<keyword evidence="3" id="KW-0645">Protease</keyword>
<feature type="domain" description="Transferrin receptor-like dimerisation" evidence="10">
    <location>
        <begin position="406"/>
        <end position="523"/>
    </location>
</feature>
<keyword evidence="8" id="KW-0325">Glycoprotein</keyword>
<evidence type="ECO:0000256" key="8">
    <source>
        <dbReference type="ARBA" id="ARBA00023180"/>
    </source>
</evidence>
<dbReference type="PANTHER" id="PTHR10404:SF81">
    <property type="entry name" value="N-ACETYLATED ALPHA-LINKED ACIDIC DIPEPTIDASE 2"/>
    <property type="match status" value="1"/>
</dbReference>
<dbReference type="SUPFAM" id="SSF53187">
    <property type="entry name" value="Zn-dependent exopeptidases"/>
    <property type="match status" value="1"/>
</dbReference>
<dbReference type="GO" id="GO:0006508">
    <property type="term" value="P:proteolysis"/>
    <property type="evidence" value="ECO:0007669"/>
    <property type="project" value="UniProtKB-KW"/>
</dbReference>
<dbReference type="Pfam" id="PF02225">
    <property type="entry name" value="PA"/>
    <property type="match status" value="1"/>
</dbReference>
<evidence type="ECO:0000259" key="9">
    <source>
        <dbReference type="Pfam" id="PF02225"/>
    </source>
</evidence>
<dbReference type="EMBL" id="FN653184">
    <property type="protein sequence ID" value="CBY13399.1"/>
    <property type="molecule type" value="Genomic_DNA"/>
</dbReference>
<dbReference type="GO" id="GO:0004180">
    <property type="term" value="F:carboxypeptidase activity"/>
    <property type="evidence" value="ECO:0007669"/>
    <property type="project" value="TreeGrafter"/>
</dbReference>
<comment type="similarity">
    <text evidence="2">Belongs to the peptidase M28 family. M28B subfamily.</text>
</comment>
<evidence type="ECO:0000256" key="7">
    <source>
        <dbReference type="ARBA" id="ARBA00023049"/>
    </source>
</evidence>
<dbReference type="InterPro" id="IPR046450">
    <property type="entry name" value="PA_dom_sf"/>
</dbReference>
<dbReference type="CDD" id="cd02121">
    <property type="entry name" value="PA_GCPII_like"/>
    <property type="match status" value="1"/>
</dbReference>
<evidence type="ECO:0000256" key="3">
    <source>
        <dbReference type="ARBA" id="ARBA00022670"/>
    </source>
</evidence>
<organism evidence="11">
    <name type="scientific">Oikopleura dioica</name>
    <name type="common">Tunicate</name>
    <dbReference type="NCBI Taxonomy" id="34765"/>
    <lineage>
        <taxon>Eukaryota</taxon>
        <taxon>Metazoa</taxon>
        <taxon>Chordata</taxon>
        <taxon>Tunicata</taxon>
        <taxon>Appendicularia</taxon>
        <taxon>Copelata</taxon>
        <taxon>Oikopleuridae</taxon>
        <taxon>Oikopleura</taxon>
    </lineage>
</organism>
<evidence type="ECO:0000313" key="11">
    <source>
        <dbReference type="EMBL" id="CBY13399.1"/>
    </source>
</evidence>
<evidence type="ECO:0000256" key="4">
    <source>
        <dbReference type="ARBA" id="ARBA00022723"/>
    </source>
</evidence>
<dbReference type="Gene3D" id="3.50.30.30">
    <property type="match status" value="1"/>
</dbReference>
<dbReference type="SUPFAM" id="SSF52025">
    <property type="entry name" value="PA domain"/>
    <property type="match status" value="1"/>
</dbReference>
<protein>
    <recommendedName>
        <fullName evidence="13">Transferrin receptor-like dimerisation domain-containing protein</fullName>
    </recommendedName>
</protein>
<dbReference type="InterPro" id="IPR039373">
    <property type="entry name" value="Peptidase_M28B"/>
</dbReference>
<dbReference type="Proteomes" id="UP000001307">
    <property type="component" value="Unassembled WGS sequence"/>
</dbReference>
<dbReference type="InterPro" id="IPR036757">
    <property type="entry name" value="TFR-like_dimer_dom_sf"/>
</dbReference>
<dbReference type="GO" id="GO:0008237">
    <property type="term" value="F:metallopeptidase activity"/>
    <property type="evidence" value="ECO:0007669"/>
    <property type="project" value="UniProtKB-KW"/>
</dbReference>
<dbReference type="InParanoid" id="E4XUK2"/>
<sequence>MSLSKTKPSMIIESSKSAEVEEILDETQDDPLVFNPFIAYAKATPEEGLSAPLVYVNYARKEDFIRLVEDLGVDPTGHICICRYGKIFRGNKAREAEIYGCAGLIIFSDSADYAPDWSEPYPESWWLPGTGAQRGTTYLDNGDPETPFYPSIAGAYRWTREKVEKYGAKYDLPGLPNIPITPIGYNDAEKLLIGIGGDKAPQDWQGGIKDENGNVIDYNLGPDMIDGQKGFIEANSAKRSFATRGTPNFEDLMFETAKTVENPRKVEDDGAATIYDNMEYRNSKDENGKLIFGGVGSGSDYAPFLQQVGVSVCDISWKCDPNYGYPVYHSVYETVPLVEKFVDPGYKIHQAVAKFTAKMLAKLSQDAKIPLKVVQYAARIAKEVNALESTLANVVYAPRGSEVDLTFLKQYSNQFTQAAADFQTKFESSTNDDEIRRLNDQVMRVERSFIDPNGLPERLQYRHVVFAPSSKNSYASAAFPAVYDALFEIEKLTGEEETTAWEMVKEQVSTLSFFIHNAAQALKLTII</sequence>
<evidence type="ECO:0008006" key="13">
    <source>
        <dbReference type="Google" id="ProtNLM"/>
    </source>
</evidence>
<dbReference type="FunFam" id="1.20.930.40:FF:000001">
    <property type="entry name" value="N-acetylated-alpha-linked acidic dipeptidase 2"/>
    <property type="match status" value="1"/>
</dbReference>
<evidence type="ECO:0000256" key="2">
    <source>
        <dbReference type="ARBA" id="ARBA00005634"/>
    </source>
</evidence>
<dbReference type="Gene3D" id="1.20.930.40">
    <property type="entry name" value="Transferrin receptor-like, dimerisation domain"/>
    <property type="match status" value="1"/>
</dbReference>
<evidence type="ECO:0000256" key="1">
    <source>
        <dbReference type="ARBA" id="ARBA00001947"/>
    </source>
</evidence>
<gene>
    <name evidence="11" type="ORF">GSOID_T00004709001</name>
</gene>
<proteinExistence type="inferred from homology"/>
<keyword evidence="7" id="KW-0482">Metalloprotease</keyword>
<reference evidence="11" key="1">
    <citation type="journal article" date="2010" name="Science">
        <title>Plasticity of animal genome architecture unmasked by rapid evolution of a pelagic tunicate.</title>
        <authorList>
            <person name="Denoeud F."/>
            <person name="Henriet S."/>
            <person name="Mungpakdee S."/>
            <person name="Aury J.M."/>
            <person name="Da Silva C."/>
            <person name="Brinkmann H."/>
            <person name="Mikhaleva J."/>
            <person name="Olsen L.C."/>
            <person name="Jubin C."/>
            <person name="Canestro C."/>
            <person name="Bouquet J.M."/>
            <person name="Danks G."/>
            <person name="Poulain J."/>
            <person name="Campsteijn C."/>
            <person name="Adamski M."/>
            <person name="Cross I."/>
            <person name="Yadetie F."/>
            <person name="Muffato M."/>
            <person name="Louis A."/>
            <person name="Butcher S."/>
            <person name="Tsagkogeorga G."/>
            <person name="Konrad A."/>
            <person name="Singh S."/>
            <person name="Jensen M.F."/>
            <person name="Cong E.H."/>
            <person name="Eikeseth-Otteraa H."/>
            <person name="Noel B."/>
            <person name="Anthouard V."/>
            <person name="Porcel B.M."/>
            <person name="Kachouri-Lafond R."/>
            <person name="Nishino A."/>
            <person name="Ugolini M."/>
            <person name="Chourrout P."/>
            <person name="Nishida H."/>
            <person name="Aasland R."/>
            <person name="Huzurbazar S."/>
            <person name="Westhof E."/>
            <person name="Delsuc F."/>
            <person name="Lehrach H."/>
            <person name="Reinhardt R."/>
            <person name="Weissenbach J."/>
            <person name="Roy S.W."/>
            <person name="Artiguenave F."/>
            <person name="Postlethwait J.H."/>
            <person name="Manak J.R."/>
            <person name="Thompson E.M."/>
            <person name="Jaillon O."/>
            <person name="Du Pasquier L."/>
            <person name="Boudinot P."/>
            <person name="Liberles D.A."/>
            <person name="Volff J.N."/>
            <person name="Philippe H."/>
            <person name="Lenhard B."/>
            <person name="Roest Crollius H."/>
            <person name="Wincker P."/>
            <person name="Chourrout D."/>
        </authorList>
    </citation>
    <scope>NUCLEOTIDE SEQUENCE [LARGE SCALE GENOMIC DNA]</scope>
</reference>
<comment type="cofactor">
    <cofactor evidence="1">
        <name>Zn(2+)</name>
        <dbReference type="ChEBI" id="CHEBI:29105"/>
    </cofactor>
</comment>
<dbReference type="OrthoDB" id="5841748at2759"/>
<evidence type="ECO:0000313" key="12">
    <source>
        <dbReference type="Proteomes" id="UP000001307"/>
    </source>
</evidence>
<dbReference type="Gene3D" id="3.40.630.10">
    <property type="entry name" value="Zn peptidases"/>
    <property type="match status" value="1"/>
</dbReference>
<dbReference type="InterPro" id="IPR003137">
    <property type="entry name" value="PA_domain"/>
</dbReference>
<keyword evidence="6" id="KW-0862">Zinc</keyword>
<keyword evidence="12" id="KW-1185">Reference proteome</keyword>
<dbReference type="AlphaFoldDB" id="E4XUK2"/>
<name>E4XUK2_OIKDI</name>
<feature type="domain" description="PA" evidence="9">
    <location>
        <begin position="50"/>
        <end position="135"/>
    </location>
</feature>
<dbReference type="InterPro" id="IPR007365">
    <property type="entry name" value="TFR-like_dimer_dom"/>
</dbReference>
<evidence type="ECO:0000256" key="5">
    <source>
        <dbReference type="ARBA" id="ARBA00022801"/>
    </source>
</evidence>
<accession>E4XUK2</accession>